<dbReference type="InterPro" id="IPR056924">
    <property type="entry name" value="SH3_Tf2-1"/>
</dbReference>
<evidence type="ECO:0000256" key="3">
    <source>
        <dbReference type="ARBA" id="ARBA00004496"/>
    </source>
</evidence>
<dbReference type="SUPFAM" id="SSF53383">
    <property type="entry name" value="PLP-dependent transferases"/>
    <property type="match status" value="1"/>
</dbReference>
<feature type="domain" description="Chromo" evidence="13">
    <location>
        <begin position="101"/>
        <end position="159"/>
    </location>
</feature>
<keyword evidence="6" id="KW-0963">Cytoplasm</keyword>
<dbReference type="EMBL" id="JAUCMX010000001">
    <property type="protein sequence ID" value="KAK3556857.1"/>
    <property type="molecule type" value="Genomic_DNA"/>
</dbReference>
<dbReference type="Pfam" id="PF24626">
    <property type="entry name" value="SH3_Tf2-1"/>
    <property type="match status" value="1"/>
</dbReference>
<dbReference type="PROSITE" id="PS50013">
    <property type="entry name" value="CHROMO_2"/>
    <property type="match status" value="1"/>
</dbReference>
<organism evidence="14 15">
    <name type="scientific">Hemibagrus guttatus</name>
    <dbReference type="NCBI Taxonomy" id="175788"/>
    <lineage>
        <taxon>Eukaryota</taxon>
        <taxon>Metazoa</taxon>
        <taxon>Chordata</taxon>
        <taxon>Craniata</taxon>
        <taxon>Vertebrata</taxon>
        <taxon>Euteleostomi</taxon>
        <taxon>Actinopterygii</taxon>
        <taxon>Neopterygii</taxon>
        <taxon>Teleostei</taxon>
        <taxon>Ostariophysi</taxon>
        <taxon>Siluriformes</taxon>
        <taxon>Bagridae</taxon>
        <taxon>Hemibagrus</taxon>
    </lineage>
</organism>
<comment type="catalytic activity">
    <reaction evidence="11">
        <text>(6R)-5,10-methylene-5,6,7,8-tetrahydrofolate + glycine + H2O = (6S)-5,6,7,8-tetrahydrofolate + L-serine</text>
        <dbReference type="Rhea" id="RHEA:15481"/>
        <dbReference type="ChEBI" id="CHEBI:15377"/>
        <dbReference type="ChEBI" id="CHEBI:15636"/>
        <dbReference type="ChEBI" id="CHEBI:33384"/>
        <dbReference type="ChEBI" id="CHEBI:57305"/>
        <dbReference type="ChEBI" id="CHEBI:57453"/>
        <dbReference type="EC" id="2.1.2.1"/>
    </reaction>
</comment>
<evidence type="ECO:0000256" key="4">
    <source>
        <dbReference type="ARBA" id="ARBA00004777"/>
    </source>
</evidence>
<keyword evidence="7 11" id="KW-0554">One-carbon metabolism</keyword>
<evidence type="ECO:0000256" key="7">
    <source>
        <dbReference type="ARBA" id="ARBA00022563"/>
    </source>
</evidence>
<dbReference type="InterPro" id="IPR001085">
    <property type="entry name" value="Ser_HO-MeTrfase"/>
</dbReference>
<dbReference type="Gene3D" id="2.40.50.40">
    <property type="match status" value="1"/>
</dbReference>
<dbReference type="GO" id="GO:0005739">
    <property type="term" value="C:mitochondrion"/>
    <property type="evidence" value="ECO:0007669"/>
    <property type="project" value="TreeGrafter"/>
</dbReference>
<dbReference type="InterPro" id="IPR039429">
    <property type="entry name" value="SHMT-like_dom"/>
</dbReference>
<protein>
    <recommendedName>
        <fullName evidence="11">Serine hydroxymethyltransferase</fullName>
        <ecNumber evidence="11">2.1.2.1</ecNumber>
    </recommendedName>
</protein>
<dbReference type="SMART" id="SM00298">
    <property type="entry name" value="CHROMO"/>
    <property type="match status" value="1"/>
</dbReference>
<dbReference type="CDD" id="cd00378">
    <property type="entry name" value="SHMT"/>
    <property type="match status" value="1"/>
</dbReference>
<dbReference type="GO" id="GO:0008168">
    <property type="term" value="F:methyltransferase activity"/>
    <property type="evidence" value="ECO:0007669"/>
    <property type="project" value="InterPro"/>
</dbReference>
<evidence type="ECO:0000259" key="13">
    <source>
        <dbReference type="PROSITE" id="PS50013"/>
    </source>
</evidence>
<evidence type="ECO:0000256" key="11">
    <source>
        <dbReference type="RuleBase" id="RU000585"/>
    </source>
</evidence>
<comment type="function">
    <text evidence="11">Interconversion of serine and glycine.</text>
</comment>
<dbReference type="PROSITE" id="PS00096">
    <property type="entry name" value="SHMT"/>
    <property type="match status" value="1"/>
</dbReference>
<sequence>MSLRMSGPIVVRTFGSERMSSYKELYNDSKFKQIDTVVVILPTGITRQVNPVTYRLQLPSAYSICPTFHVSLLKPVHEPHPDNVTAAEPPPPLEIDGVPAYQVRALLNSRRVRHRIQYLVDWEGYGPEERSWVDTDYILDPSLMEEFHHADPSKPAPRSRGHPHRRTPGGVPGGPRFPFGIDMRDQMFGCSSLTMNIDPVEHRNSFSGKRRVKVHGLEKQVGKSLDYLELGPAGSVLKPLPYGGTGGGGIGAGGGVKPPFQTSRIFSSMDHTPMKTKPPTFGLPNPYDWARNQSQLLDQTGYHSKRKPPLKTAMKSKKIFGWGDFYFSVKTLKFNLLVTGKIVDHVNGTFTVYFRHNSSSLGNVSVSIVPPSKVVEFEVVQRQQSTLHQPEIQFHQPHQSTIDPKDIKTFNCRVEYEKTNRSKKPKPCLYDPSQTCFTEHTQSNAAWLCAKPFKVICIFISFFSIDYKLVQKYRLCALIHPIDNQWMSEKTSADNTAVVGLISNNDETAYLEEIKNQETWCQDNKLLLNVSKTKELIVDFSTKQERNYQPLIINGTPVERVDSFRYLGVHIMQDLSWSCRVSTLVKKARQCLYHLRRLKDFKLPSKVLKTFYTCTIESILTGSITAWFGNSTKQDRQALQRVVRSAKRTIRDELPDLETIYSKRCWTKARKIMKDLSHPNNGLFSLMRSGKRFRSLKASTERMRRSFFAQVSEEPKLTSIVPNETDASVAHPPLGSEETDLKVPDAQEPLCQRVSVSLRGQHSAAAQAPDHERPWTGQDSLAQDDPEMWDLLQKEKDRQCRGLELIASENFCSRAALEAQGSCLNNKYSEGYPGKRYYGGAEVVDQIELLCQKRALAAFDLDPSLWGVNVQPYSGSPANFAAYTAVLKPHERIMGLDLPDGGHLTHGYMSDVKRISATSIYFESMPYKLNPKTGLIDYDQMELTARLFRPRLIIAGTSAYARLIDYARIKKLCTELNAYLLADMAHISGLVAAKTVPSPFEHADLVTTTTHKSLRGARAGLIFYRKGVHSVDKKGAQVMYDLEDKVNFSVFPSLQGGPHNHAIAGVAVALRQANTPMFREYSAQVMKNAKAMADALLRKGYTLVSGGTDNHLVLVDLRPQGMDGARAERVLELASITANKNTCPGDKSALTPGGLRLGAPALTSRQFKEADFERVVDFLDEGFKIALDVKKKTKKLAEFKSFLLEDPETVARIGDLRSRVEAFARPFPMPGFSDH</sequence>
<comment type="caution">
    <text evidence="14">The sequence shown here is derived from an EMBL/GenBank/DDBJ whole genome shotgun (WGS) entry which is preliminary data.</text>
</comment>
<evidence type="ECO:0000256" key="8">
    <source>
        <dbReference type="ARBA" id="ARBA00022679"/>
    </source>
</evidence>
<dbReference type="GO" id="GO:0005634">
    <property type="term" value="C:nucleus"/>
    <property type="evidence" value="ECO:0007669"/>
    <property type="project" value="UniProtKB-SubCell"/>
</dbReference>
<dbReference type="InterPro" id="IPR000953">
    <property type="entry name" value="Chromo/chromo_shadow_dom"/>
</dbReference>
<dbReference type="InterPro" id="IPR016197">
    <property type="entry name" value="Chromo-like_dom_sf"/>
</dbReference>
<comment type="subcellular location">
    <subcellularLocation>
        <location evidence="3">Cytoplasm</location>
    </subcellularLocation>
    <subcellularLocation>
        <location evidence="2">Nucleus</location>
    </subcellularLocation>
</comment>
<dbReference type="InterPro" id="IPR015421">
    <property type="entry name" value="PyrdxlP-dep_Trfase_major"/>
</dbReference>
<dbReference type="GO" id="GO:0030170">
    <property type="term" value="F:pyridoxal phosphate binding"/>
    <property type="evidence" value="ECO:0007669"/>
    <property type="project" value="InterPro"/>
</dbReference>
<evidence type="ECO:0000256" key="2">
    <source>
        <dbReference type="ARBA" id="ARBA00004123"/>
    </source>
</evidence>
<dbReference type="SUPFAM" id="SSF54160">
    <property type="entry name" value="Chromo domain-like"/>
    <property type="match status" value="1"/>
</dbReference>
<evidence type="ECO:0000256" key="9">
    <source>
        <dbReference type="ARBA" id="ARBA00022898"/>
    </source>
</evidence>
<feature type="region of interest" description="Disordered" evidence="12">
    <location>
        <begin position="148"/>
        <end position="175"/>
    </location>
</feature>
<dbReference type="InterPro" id="IPR023780">
    <property type="entry name" value="Chromo_domain"/>
</dbReference>
<dbReference type="Pfam" id="PF09004">
    <property type="entry name" value="ALKBH8_N"/>
    <property type="match status" value="1"/>
</dbReference>
<dbReference type="InterPro" id="IPR015422">
    <property type="entry name" value="PyrdxlP-dep_Trfase_small"/>
</dbReference>
<dbReference type="InterPro" id="IPR015424">
    <property type="entry name" value="PyrdxlP-dep_Trfase"/>
</dbReference>
<dbReference type="Proteomes" id="UP001274896">
    <property type="component" value="Unassembled WGS sequence"/>
</dbReference>
<dbReference type="FunFam" id="3.90.1150.10:FF:000048">
    <property type="entry name" value="Serine hydroxymethyltransferase, mitochondrial"/>
    <property type="match status" value="1"/>
</dbReference>
<dbReference type="InterPro" id="IPR019798">
    <property type="entry name" value="Ser_HO-MeTrfase_PLP_BS"/>
</dbReference>
<dbReference type="InterPro" id="IPR049943">
    <property type="entry name" value="Ser_HO-MeTrfase-like"/>
</dbReference>
<evidence type="ECO:0000256" key="12">
    <source>
        <dbReference type="SAM" id="MobiDB-lite"/>
    </source>
</evidence>
<gene>
    <name evidence="14" type="ORF">QTP70_022358</name>
</gene>
<dbReference type="GO" id="GO:0004372">
    <property type="term" value="F:glycine hydroxymethyltransferase activity"/>
    <property type="evidence" value="ECO:0007669"/>
    <property type="project" value="UniProtKB-EC"/>
</dbReference>
<comment type="cofactor">
    <cofactor evidence="1 11">
        <name>pyridoxal 5'-phosphate</name>
        <dbReference type="ChEBI" id="CHEBI:597326"/>
    </cofactor>
</comment>
<dbReference type="GO" id="GO:0016706">
    <property type="term" value="F:2-oxoglutarate-dependent dioxygenase activity"/>
    <property type="evidence" value="ECO:0007669"/>
    <property type="project" value="InterPro"/>
</dbReference>
<dbReference type="Pfam" id="PF00464">
    <property type="entry name" value="SHMT"/>
    <property type="match status" value="1"/>
</dbReference>
<dbReference type="GO" id="GO:0019264">
    <property type="term" value="P:glycine biosynthetic process from serine"/>
    <property type="evidence" value="ECO:0007669"/>
    <property type="project" value="InterPro"/>
</dbReference>
<proteinExistence type="inferred from homology"/>
<dbReference type="NCBIfam" id="NF000586">
    <property type="entry name" value="PRK00011.1"/>
    <property type="match status" value="1"/>
</dbReference>
<dbReference type="InterPro" id="IPR015095">
    <property type="entry name" value="AlkB_hom8_N"/>
</dbReference>
<dbReference type="PANTHER" id="PTHR11680:SF28">
    <property type="entry name" value="SERINE HYDROXYMETHYLTRANSFERASE, MITOCHONDRIAL"/>
    <property type="match status" value="1"/>
</dbReference>
<keyword evidence="10" id="KW-0007">Acetylation</keyword>
<keyword evidence="9 11" id="KW-0663">Pyridoxal phosphate</keyword>
<feature type="region of interest" description="Disordered" evidence="12">
    <location>
        <begin position="761"/>
        <end position="782"/>
    </location>
</feature>
<dbReference type="GO" id="GO:0006417">
    <property type="term" value="P:regulation of translation"/>
    <property type="evidence" value="ECO:0007669"/>
    <property type="project" value="UniProtKB-ARBA"/>
</dbReference>
<feature type="region of interest" description="Disordered" evidence="12">
    <location>
        <begin position="718"/>
        <end position="740"/>
    </location>
</feature>
<dbReference type="Gene3D" id="3.90.1150.10">
    <property type="entry name" value="Aspartate Aminotransferase, domain 1"/>
    <property type="match status" value="1"/>
</dbReference>
<dbReference type="GO" id="GO:0070013">
    <property type="term" value="C:intracellular organelle lumen"/>
    <property type="evidence" value="ECO:0007669"/>
    <property type="project" value="UniProtKB-ARBA"/>
</dbReference>
<evidence type="ECO:0000313" key="15">
    <source>
        <dbReference type="Proteomes" id="UP001274896"/>
    </source>
</evidence>
<evidence type="ECO:0000256" key="1">
    <source>
        <dbReference type="ARBA" id="ARBA00001933"/>
    </source>
</evidence>
<accession>A0AAE0RJT1</accession>
<evidence type="ECO:0000256" key="10">
    <source>
        <dbReference type="ARBA" id="ARBA00022990"/>
    </source>
</evidence>
<dbReference type="GO" id="GO:0035999">
    <property type="term" value="P:tetrahydrofolate interconversion"/>
    <property type="evidence" value="ECO:0007669"/>
    <property type="project" value="InterPro"/>
</dbReference>
<dbReference type="EC" id="2.1.2.1" evidence="11"/>
<dbReference type="PANTHER" id="PTHR11680">
    <property type="entry name" value="SERINE HYDROXYMETHYLTRANSFERASE"/>
    <property type="match status" value="1"/>
</dbReference>
<evidence type="ECO:0000256" key="5">
    <source>
        <dbReference type="ARBA" id="ARBA00006376"/>
    </source>
</evidence>
<feature type="compositionally biased region" description="Basic residues" evidence="12">
    <location>
        <begin position="157"/>
        <end position="167"/>
    </location>
</feature>
<keyword evidence="15" id="KW-1185">Reference proteome</keyword>
<dbReference type="Gene3D" id="3.40.640.10">
    <property type="entry name" value="Type I PLP-dependent aspartate aminotransferase-like (Major domain)"/>
    <property type="match status" value="1"/>
</dbReference>
<dbReference type="AlphaFoldDB" id="A0AAE0RJT1"/>
<dbReference type="Pfam" id="PF06312">
    <property type="entry name" value="Neurexophilin"/>
    <property type="match status" value="2"/>
</dbReference>
<evidence type="ECO:0000256" key="6">
    <source>
        <dbReference type="ARBA" id="ARBA00022490"/>
    </source>
</evidence>
<comment type="pathway">
    <text evidence="4 11">One-carbon metabolism; tetrahydrofolate interconversion.</text>
</comment>
<comment type="similarity">
    <text evidence="5 11">Belongs to the SHMT family.</text>
</comment>
<dbReference type="HAMAP" id="MF_00051">
    <property type="entry name" value="SHMT"/>
    <property type="match status" value="1"/>
</dbReference>
<name>A0AAE0RJT1_9TELE</name>
<dbReference type="Pfam" id="PF00385">
    <property type="entry name" value="Chromo"/>
    <property type="match status" value="1"/>
</dbReference>
<evidence type="ECO:0000313" key="14">
    <source>
        <dbReference type="EMBL" id="KAK3556857.1"/>
    </source>
</evidence>
<dbReference type="InterPro" id="IPR026845">
    <property type="entry name" value="NXPH/NXPE"/>
</dbReference>
<reference evidence="14" key="1">
    <citation type="submission" date="2023-06" db="EMBL/GenBank/DDBJ databases">
        <title>Male Hemibagrus guttatus genome.</title>
        <authorList>
            <person name="Bian C."/>
        </authorList>
    </citation>
    <scope>NUCLEOTIDE SEQUENCE</scope>
    <source>
        <strain evidence="14">Male_cb2023</strain>
        <tissue evidence="14">Muscle</tissue>
    </source>
</reference>
<keyword evidence="8 11" id="KW-0808">Transferase</keyword>
<dbReference type="FunFam" id="3.40.640.10:FF:000097">
    <property type="entry name" value="Serine hydroxymethyltransferase"/>
    <property type="match status" value="1"/>
</dbReference>